<name>A0A392UGH6_9FABA</name>
<organism evidence="1 2">
    <name type="scientific">Trifolium medium</name>
    <dbReference type="NCBI Taxonomy" id="97028"/>
    <lineage>
        <taxon>Eukaryota</taxon>
        <taxon>Viridiplantae</taxon>
        <taxon>Streptophyta</taxon>
        <taxon>Embryophyta</taxon>
        <taxon>Tracheophyta</taxon>
        <taxon>Spermatophyta</taxon>
        <taxon>Magnoliopsida</taxon>
        <taxon>eudicotyledons</taxon>
        <taxon>Gunneridae</taxon>
        <taxon>Pentapetalae</taxon>
        <taxon>rosids</taxon>
        <taxon>fabids</taxon>
        <taxon>Fabales</taxon>
        <taxon>Fabaceae</taxon>
        <taxon>Papilionoideae</taxon>
        <taxon>50 kb inversion clade</taxon>
        <taxon>NPAAA clade</taxon>
        <taxon>Hologalegina</taxon>
        <taxon>IRL clade</taxon>
        <taxon>Trifolieae</taxon>
        <taxon>Trifolium</taxon>
    </lineage>
</organism>
<protein>
    <submittedName>
        <fullName evidence="1">Uncharacterized protein</fullName>
    </submittedName>
</protein>
<accession>A0A392UGH6</accession>
<dbReference type="EMBL" id="LXQA010798118">
    <property type="protein sequence ID" value="MCI71536.1"/>
    <property type="molecule type" value="Genomic_DNA"/>
</dbReference>
<keyword evidence="2" id="KW-1185">Reference proteome</keyword>
<dbReference type="AlphaFoldDB" id="A0A392UGH6"/>
<evidence type="ECO:0000313" key="2">
    <source>
        <dbReference type="Proteomes" id="UP000265520"/>
    </source>
</evidence>
<comment type="caution">
    <text evidence="1">The sequence shown here is derived from an EMBL/GenBank/DDBJ whole genome shotgun (WGS) entry which is preliminary data.</text>
</comment>
<feature type="non-terminal residue" evidence="1">
    <location>
        <position position="1"/>
    </location>
</feature>
<sequence>VMVDVEVVWSPHCSDSRAVYWINVFDHPHRLN</sequence>
<proteinExistence type="predicted"/>
<reference evidence="1 2" key="1">
    <citation type="journal article" date="2018" name="Front. Plant Sci.">
        <title>Red Clover (Trifolium pratense) and Zigzag Clover (T. medium) - A Picture of Genomic Similarities and Differences.</title>
        <authorList>
            <person name="Dluhosova J."/>
            <person name="Istvanek J."/>
            <person name="Nedelnik J."/>
            <person name="Repkova J."/>
        </authorList>
    </citation>
    <scope>NUCLEOTIDE SEQUENCE [LARGE SCALE GENOMIC DNA]</scope>
    <source>
        <strain evidence="2">cv. 10/8</strain>
        <tissue evidence="1">Leaf</tissue>
    </source>
</reference>
<evidence type="ECO:0000313" key="1">
    <source>
        <dbReference type="EMBL" id="MCI71536.1"/>
    </source>
</evidence>
<dbReference type="Proteomes" id="UP000265520">
    <property type="component" value="Unassembled WGS sequence"/>
</dbReference>